<dbReference type="PROSITE" id="PS00557">
    <property type="entry name" value="FMN_HYDROXY_ACID_DH_1"/>
    <property type="match status" value="1"/>
</dbReference>
<keyword evidence="3 7" id="KW-0288">FMN</keyword>
<evidence type="ECO:0000259" key="8">
    <source>
        <dbReference type="PROSITE" id="PS51349"/>
    </source>
</evidence>
<name>A0A660KZH2_9ACTN</name>
<dbReference type="RefSeq" id="WP_121253972.1">
    <property type="nucleotide sequence ID" value="NZ_RBIL01000002.1"/>
</dbReference>
<feature type="binding site" evidence="7">
    <location>
        <position position="162"/>
    </location>
    <ligand>
        <name>glyoxylate</name>
        <dbReference type="ChEBI" id="CHEBI:36655"/>
    </ligand>
</feature>
<dbReference type="InterPro" id="IPR013785">
    <property type="entry name" value="Aldolase_TIM"/>
</dbReference>
<feature type="active site" description="Proton acceptor" evidence="6">
    <location>
        <position position="305"/>
    </location>
</feature>
<dbReference type="Proteomes" id="UP000278962">
    <property type="component" value="Unassembled WGS sequence"/>
</dbReference>
<evidence type="ECO:0000256" key="3">
    <source>
        <dbReference type="ARBA" id="ARBA00022643"/>
    </source>
</evidence>
<dbReference type="PROSITE" id="PS51349">
    <property type="entry name" value="FMN_HYDROXY_ACID_DH_2"/>
    <property type="match status" value="1"/>
</dbReference>
<feature type="binding site" evidence="7">
    <location>
        <position position="160"/>
    </location>
    <ligand>
        <name>FMN</name>
        <dbReference type="ChEBI" id="CHEBI:58210"/>
    </ligand>
</feature>
<sequence length="408" mass="43106">MNALLDLAARQLRADLAAAPARTRERFSPEGRAARCRTIAELRALAKRSVPKPIFDYADGAAWDEVTARRNLAAFEDVTLHPKALTDVSAVDLRTTILGGEVALPIIAAPTGLTGLQHPDGEVAIARAAHRAGTITTVSTMASCTLEEVAEASAGRRWFQLYVMSDRGLVDELLARATDNGYEALVLTVDVQVAGVRERDVRNGFSVPPRISLRTLAQGVAHPRWSAGFVANPRMVPANLGWEGSASATLAASVNKAFDPTVTWDDLADLRSRWKGPVIVKGVMRADDAQRCVEHGADALVVSNHGGRQLDGAAASIEALPAIADAVGDRAELYLDSGIRRGTDIVKALALGARAVMIGRALMYGIGAAGEAGARRAFGILDAELRVALALAGYPRAADLGMDAVSVR</sequence>
<reference evidence="9 10" key="1">
    <citation type="submission" date="2018-10" db="EMBL/GenBank/DDBJ databases">
        <title>Genomic Encyclopedia of Archaeal and Bacterial Type Strains, Phase II (KMG-II): from individual species to whole genera.</title>
        <authorList>
            <person name="Goeker M."/>
        </authorList>
    </citation>
    <scope>NUCLEOTIDE SEQUENCE [LARGE SCALE GENOMIC DNA]</scope>
    <source>
        <strain evidence="9 10">DSM 14954</strain>
    </source>
</reference>
<dbReference type="GO" id="GO:0005886">
    <property type="term" value="C:plasma membrane"/>
    <property type="evidence" value="ECO:0007669"/>
    <property type="project" value="TreeGrafter"/>
</dbReference>
<evidence type="ECO:0000256" key="7">
    <source>
        <dbReference type="PIRSR" id="PIRSR000138-2"/>
    </source>
</evidence>
<feature type="binding site" evidence="7">
    <location>
        <position position="139"/>
    </location>
    <ligand>
        <name>FMN</name>
        <dbReference type="ChEBI" id="CHEBI:58210"/>
    </ligand>
</feature>
<evidence type="ECO:0000313" key="9">
    <source>
        <dbReference type="EMBL" id="RKQ86334.1"/>
    </source>
</evidence>
<feature type="binding site" evidence="7">
    <location>
        <position position="281"/>
    </location>
    <ligand>
        <name>FMN</name>
        <dbReference type="ChEBI" id="CHEBI:58210"/>
    </ligand>
</feature>
<keyword evidence="10" id="KW-1185">Reference proteome</keyword>
<feature type="binding site" evidence="7">
    <location>
        <begin position="336"/>
        <end position="340"/>
    </location>
    <ligand>
        <name>FMN</name>
        <dbReference type="ChEBI" id="CHEBI:58210"/>
    </ligand>
</feature>
<dbReference type="InterPro" id="IPR008259">
    <property type="entry name" value="FMN_hydac_DH_AS"/>
</dbReference>
<dbReference type="SUPFAM" id="SSF51395">
    <property type="entry name" value="FMN-linked oxidoreductases"/>
    <property type="match status" value="1"/>
</dbReference>
<dbReference type="InterPro" id="IPR012133">
    <property type="entry name" value="Alpha-hydoxy_acid_DH_FMN"/>
</dbReference>
<dbReference type="EMBL" id="RBIL01000002">
    <property type="protein sequence ID" value="RKQ86334.1"/>
    <property type="molecule type" value="Genomic_DNA"/>
</dbReference>
<dbReference type="Gene3D" id="3.20.20.70">
    <property type="entry name" value="Aldolase class I"/>
    <property type="match status" value="1"/>
</dbReference>
<feature type="binding site" evidence="7">
    <location>
        <position position="57"/>
    </location>
    <ligand>
        <name>glyoxylate</name>
        <dbReference type="ChEBI" id="CHEBI:36655"/>
    </ligand>
</feature>
<keyword evidence="2 7" id="KW-0285">Flavoprotein</keyword>
<feature type="binding site" evidence="7">
    <location>
        <position position="188"/>
    </location>
    <ligand>
        <name>FMN</name>
        <dbReference type="ChEBI" id="CHEBI:58210"/>
    </ligand>
</feature>
<feature type="binding site" evidence="7">
    <location>
        <begin position="359"/>
        <end position="360"/>
    </location>
    <ligand>
        <name>FMN</name>
        <dbReference type="ChEBI" id="CHEBI:58210"/>
    </ligand>
</feature>
<organism evidence="9 10">
    <name type="scientific">Solirubrobacter pauli</name>
    <dbReference type="NCBI Taxonomy" id="166793"/>
    <lineage>
        <taxon>Bacteria</taxon>
        <taxon>Bacillati</taxon>
        <taxon>Actinomycetota</taxon>
        <taxon>Thermoleophilia</taxon>
        <taxon>Solirubrobacterales</taxon>
        <taxon>Solirubrobacteraceae</taxon>
        <taxon>Solirubrobacter</taxon>
    </lineage>
</organism>
<dbReference type="PANTHER" id="PTHR10578:SF107">
    <property type="entry name" value="2-HYDROXYACID OXIDASE 1"/>
    <property type="match status" value="1"/>
</dbReference>
<evidence type="ECO:0000256" key="5">
    <source>
        <dbReference type="ARBA" id="ARBA00024042"/>
    </source>
</evidence>
<evidence type="ECO:0000313" key="10">
    <source>
        <dbReference type="Proteomes" id="UP000278962"/>
    </source>
</evidence>
<comment type="similarity">
    <text evidence="5">Belongs to the FMN-dependent alpha-hydroxy acid dehydrogenase family.</text>
</comment>
<proteinExistence type="inferred from homology"/>
<accession>A0A660KZH2</accession>
<keyword evidence="4" id="KW-0560">Oxidoreductase</keyword>
<feature type="binding site" evidence="7">
    <location>
        <position position="305"/>
    </location>
    <ligand>
        <name>glyoxylate</name>
        <dbReference type="ChEBI" id="CHEBI:36655"/>
    </ligand>
</feature>
<evidence type="ECO:0000256" key="1">
    <source>
        <dbReference type="ARBA" id="ARBA00001917"/>
    </source>
</evidence>
<dbReference type="Pfam" id="PF01070">
    <property type="entry name" value="FMN_dh"/>
    <property type="match status" value="1"/>
</dbReference>
<evidence type="ECO:0000256" key="2">
    <source>
        <dbReference type="ARBA" id="ARBA00022630"/>
    </source>
</evidence>
<dbReference type="GO" id="GO:0009060">
    <property type="term" value="P:aerobic respiration"/>
    <property type="evidence" value="ECO:0007669"/>
    <property type="project" value="TreeGrafter"/>
</dbReference>
<dbReference type="GO" id="GO:0010181">
    <property type="term" value="F:FMN binding"/>
    <property type="evidence" value="ECO:0007669"/>
    <property type="project" value="InterPro"/>
</dbReference>
<comment type="cofactor">
    <cofactor evidence="1">
        <name>FMN</name>
        <dbReference type="ChEBI" id="CHEBI:58210"/>
    </cofactor>
</comment>
<dbReference type="OrthoDB" id="9770452at2"/>
<dbReference type="PANTHER" id="PTHR10578">
    <property type="entry name" value="S -2-HYDROXY-ACID OXIDASE-RELATED"/>
    <property type="match status" value="1"/>
</dbReference>
<feature type="binding site" evidence="7">
    <location>
        <position position="303"/>
    </location>
    <ligand>
        <name>FMN</name>
        <dbReference type="ChEBI" id="CHEBI:58210"/>
    </ligand>
</feature>
<dbReference type="InterPro" id="IPR000262">
    <property type="entry name" value="FMN-dep_DH"/>
</dbReference>
<feature type="binding site" evidence="7">
    <location>
        <begin position="110"/>
        <end position="112"/>
    </location>
    <ligand>
        <name>FMN</name>
        <dbReference type="ChEBI" id="CHEBI:58210"/>
    </ligand>
</feature>
<gene>
    <name evidence="9" type="ORF">C8N24_4344</name>
</gene>
<protein>
    <submittedName>
        <fullName evidence="9">L-lactate dehydrogenase (Cytochrome)</fullName>
    </submittedName>
</protein>
<dbReference type="GO" id="GO:0004459">
    <property type="term" value="F:L-lactate dehydrogenase (NAD+) activity"/>
    <property type="evidence" value="ECO:0007669"/>
    <property type="project" value="TreeGrafter"/>
</dbReference>
<evidence type="ECO:0000256" key="4">
    <source>
        <dbReference type="ARBA" id="ARBA00023002"/>
    </source>
</evidence>
<feature type="domain" description="FMN hydroxy acid dehydrogenase" evidence="8">
    <location>
        <begin position="31"/>
        <end position="408"/>
    </location>
</feature>
<feature type="binding site" evidence="7">
    <location>
        <position position="308"/>
    </location>
    <ligand>
        <name>glyoxylate</name>
        <dbReference type="ChEBI" id="CHEBI:36655"/>
    </ligand>
</feature>
<dbReference type="FunFam" id="3.20.20.70:FF:000029">
    <property type="entry name" value="L-lactate dehydrogenase"/>
    <property type="match status" value="1"/>
</dbReference>
<dbReference type="AlphaFoldDB" id="A0A660KZH2"/>
<comment type="caution">
    <text evidence="9">The sequence shown here is derived from an EMBL/GenBank/DDBJ whole genome shotgun (WGS) entry which is preliminary data.</text>
</comment>
<dbReference type="PIRSF" id="PIRSF000138">
    <property type="entry name" value="Al-hdrx_acd_dh"/>
    <property type="match status" value="1"/>
</dbReference>
<dbReference type="InterPro" id="IPR037396">
    <property type="entry name" value="FMN_HAD"/>
</dbReference>
<feature type="binding site" evidence="7">
    <location>
        <position position="197"/>
    </location>
    <ligand>
        <name>glyoxylate</name>
        <dbReference type="ChEBI" id="CHEBI:36655"/>
    </ligand>
</feature>
<dbReference type="CDD" id="cd02809">
    <property type="entry name" value="alpha_hydroxyacid_oxid_FMN"/>
    <property type="match status" value="1"/>
</dbReference>
<evidence type="ECO:0000256" key="6">
    <source>
        <dbReference type="PIRSR" id="PIRSR000138-1"/>
    </source>
</evidence>